<feature type="transmembrane region" description="Helical" evidence="1">
    <location>
        <begin position="257"/>
        <end position="277"/>
    </location>
</feature>
<comment type="caution">
    <text evidence="2">The sequence shown here is derived from an EMBL/GenBank/DDBJ whole genome shotgun (WGS) entry which is preliminary data.</text>
</comment>
<feature type="transmembrane region" description="Helical" evidence="1">
    <location>
        <begin position="34"/>
        <end position="54"/>
    </location>
</feature>
<keyword evidence="1" id="KW-1133">Transmembrane helix</keyword>
<evidence type="ECO:0008006" key="4">
    <source>
        <dbReference type="Google" id="ProtNLM"/>
    </source>
</evidence>
<sequence length="368" mass="40723">MQGVEMSADTALTGVVKAFRLLVPEPKDRIPLTWSNSPLVILPVVPLLVLSYLARRPRTQFLRLAILPLAIWSTLSAAYTYEWMNPVYNVYNFASGLWGIFALLKTVELAFVARGRLKVDEVEPGVVRSPSSNGHAAGAPPEHLKHGFLFTCYSGFLDACELLSSMRGIGWDYGTGNDIYVPPEHRPLERTAFLKSTLWSTLGYYLLLDLIDTSFKLVPVSIRVAPSHGKAIGDHFAPRLLGETMAPALAPDIFSGLWGLLFGTFTASGLFHMFAMYAMGQGIEWKVVGFFSAQAIALLLERTWRAATGRRVDGWWGRAWSYLWVIGGGQWCVDAWHRRGLGGGMIIPPFLSVTRLTLLPLLLKALKA</sequence>
<evidence type="ECO:0000313" key="2">
    <source>
        <dbReference type="EMBL" id="CAE6449133.1"/>
    </source>
</evidence>
<proteinExistence type="predicted"/>
<feature type="transmembrane region" description="Helical" evidence="1">
    <location>
        <begin position="61"/>
        <end position="81"/>
    </location>
</feature>
<evidence type="ECO:0000256" key="1">
    <source>
        <dbReference type="SAM" id="Phobius"/>
    </source>
</evidence>
<dbReference type="AlphaFoldDB" id="A0A8H3B6F0"/>
<reference evidence="2" key="1">
    <citation type="submission" date="2021-01" db="EMBL/GenBank/DDBJ databases">
        <authorList>
            <person name="Kaushik A."/>
        </authorList>
    </citation>
    <scope>NUCLEOTIDE SEQUENCE</scope>
    <source>
        <strain evidence="2">Type strain: AG8-Rh-89/</strain>
    </source>
</reference>
<dbReference type="Proteomes" id="UP000663850">
    <property type="component" value="Unassembled WGS sequence"/>
</dbReference>
<evidence type="ECO:0000313" key="3">
    <source>
        <dbReference type="Proteomes" id="UP000663850"/>
    </source>
</evidence>
<name>A0A8H3B6F0_9AGAM</name>
<protein>
    <recommendedName>
        <fullName evidence="4">Wax synthase domain-containing protein</fullName>
    </recommendedName>
</protein>
<gene>
    <name evidence="2" type="ORF">RDB_LOCUS39354</name>
</gene>
<keyword evidence="1" id="KW-0472">Membrane</keyword>
<feature type="transmembrane region" description="Helical" evidence="1">
    <location>
        <begin position="93"/>
        <end position="113"/>
    </location>
</feature>
<organism evidence="2 3">
    <name type="scientific">Rhizoctonia solani</name>
    <dbReference type="NCBI Taxonomy" id="456999"/>
    <lineage>
        <taxon>Eukaryota</taxon>
        <taxon>Fungi</taxon>
        <taxon>Dikarya</taxon>
        <taxon>Basidiomycota</taxon>
        <taxon>Agaricomycotina</taxon>
        <taxon>Agaricomycetes</taxon>
        <taxon>Cantharellales</taxon>
        <taxon>Ceratobasidiaceae</taxon>
        <taxon>Rhizoctonia</taxon>
    </lineage>
</organism>
<keyword evidence="1" id="KW-0812">Transmembrane</keyword>
<dbReference type="EMBL" id="CAJMWZ010002109">
    <property type="protein sequence ID" value="CAE6449133.1"/>
    <property type="molecule type" value="Genomic_DNA"/>
</dbReference>
<accession>A0A8H3B6F0</accession>